<dbReference type="Gene3D" id="3.30.360.10">
    <property type="entry name" value="Dihydrodipicolinate Reductase, domain 2"/>
    <property type="match status" value="1"/>
</dbReference>
<dbReference type="Pfam" id="PF01408">
    <property type="entry name" value="GFO_IDH_MocA"/>
    <property type="match status" value="1"/>
</dbReference>
<dbReference type="PANTHER" id="PTHR43249:SF1">
    <property type="entry name" value="D-GLUCOSIDE 3-DEHYDROGENASE"/>
    <property type="match status" value="1"/>
</dbReference>
<evidence type="ECO:0000313" key="4">
    <source>
        <dbReference type="EMBL" id="GAA2173715.1"/>
    </source>
</evidence>
<dbReference type="SUPFAM" id="SSF51735">
    <property type="entry name" value="NAD(P)-binding Rossmann-fold domains"/>
    <property type="match status" value="1"/>
</dbReference>
<dbReference type="InterPro" id="IPR052515">
    <property type="entry name" value="Gfo/Idh/MocA_Oxidoreductase"/>
</dbReference>
<reference evidence="4 5" key="1">
    <citation type="journal article" date="2019" name="Int. J. Syst. Evol. Microbiol.">
        <title>The Global Catalogue of Microorganisms (GCM) 10K type strain sequencing project: providing services to taxonomists for standard genome sequencing and annotation.</title>
        <authorList>
            <consortium name="The Broad Institute Genomics Platform"/>
            <consortium name="The Broad Institute Genome Sequencing Center for Infectious Disease"/>
            <person name="Wu L."/>
            <person name="Ma J."/>
        </authorList>
    </citation>
    <scope>NUCLEOTIDE SEQUENCE [LARGE SCALE GENOMIC DNA]</scope>
    <source>
        <strain evidence="4 5">JCM 14917</strain>
    </source>
</reference>
<name>A0ABN3AR36_9MICC</name>
<protein>
    <submittedName>
        <fullName evidence="4">Gfo/Idh/MocA family oxidoreductase</fullName>
    </submittedName>
</protein>
<evidence type="ECO:0000259" key="2">
    <source>
        <dbReference type="Pfam" id="PF01408"/>
    </source>
</evidence>
<comment type="caution">
    <text evidence="4">The sequence shown here is derived from an EMBL/GenBank/DDBJ whole genome shotgun (WGS) entry which is preliminary data.</text>
</comment>
<proteinExistence type="predicted"/>
<dbReference type="InterPro" id="IPR036291">
    <property type="entry name" value="NAD(P)-bd_dom_sf"/>
</dbReference>
<dbReference type="SUPFAM" id="SSF55347">
    <property type="entry name" value="Glyceraldehyde-3-phosphate dehydrogenase-like, C-terminal domain"/>
    <property type="match status" value="1"/>
</dbReference>
<dbReference type="PANTHER" id="PTHR43249">
    <property type="entry name" value="UDP-N-ACETYL-2-AMINO-2-DEOXY-D-GLUCURONATE OXIDASE"/>
    <property type="match status" value="1"/>
</dbReference>
<gene>
    <name evidence="4" type="ORF">GCM10009784_09170</name>
</gene>
<organism evidence="4 5">
    <name type="scientific">Arthrobacter parietis</name>
    <dbReference type="NCBI Taxonomy" id="271434"/>
    <lineage>
        <taxon>Bacteria</taxon>
        <taxon>Bacillati</taxon>
        <taxon>Actinomycetota</taxon>
        <taxon>Actinomycetes</taxon>
        <taxon>Micrococcales</taxon>
        <taxon>Micrococcaceae</taxon>
        <taxon>Arthrobacter</taxon>
    </lineage>
</organism>
<keyword evidence="1" id="KW-0520">NAD</keyword>
<keyword evidence="5" id="KW-1185">Reference proteome</keyword>
<dbReference type="Gene3D" id="3.40.50.720">
    <property type="entry name" value="NAD(P)-binding Rossmann-like Domain"/>
    <property type="match status" value="1"/>
</dbReference>
<dbReference type="InterPro" id="IPR000683">
    <property type="entry name" value="Gfo/Idh/MocA-like_OxRdtase_N"/>
</dbReference>
<feature type="domain" description="GFO/IDH/MocA-like oxidoreductase" evidence="3">
    <location>
        <begin position="138"/>
        <end position="246"/>
    </location>
</feature>
<dbReference type="EMBL" id="BAAAON010000001">
    <property type="protein sequence ID" value="GAA2173715.1"/>
    <property type="molecule type" value="Genomic_DNA"/>
</dbReference>
<evidence type="ECO:0000259" key="3">
    <source>
        <dbReference type="Pfam" id="PF22725"/>
    </source>
</evidence>
<sequence>MAVRTRPIRTAVVGAGGIAQGQHLPGLRVLGDRVEIAAIVDMDGDRAREVAAEWGAPSSFTSVAAMLEEVQPDLVLVCTPPGSHTDAVIRSLDAGASVWCEKPPTLSLAEYDAILEHEGAAGPYASYVFQHRFGSAARRLRSQIAAGDLGAPLVGVCHTLWYRDTAYYDVAWRGKWETEGGGPAMGHGIHQMDLLLSLLGDWTEISATMATLRRDVETEDVSFAHVTFESGAIVSVVNSVLSPRETSYLRFDFADATVEVEHLYGYDNSHWKWTPAPHVDTDTVSTWAPTQNFASSHAVQLEELVSSLERGERPAASGHDGRRVLELIAGLYQSAITGRRVQRNELTRENPFYWSMNGASATLKETLDA</sequence>
<evidence type="ECO:0000313" key="5">
    <source>
        <dbReference type="Proteomes" id="UP001500974"/>
    </source>
</evidence>
<accession>A0ABN3AR36</accession>
<dbReference type="InterPro" id="IPR055170">
    <property type="entry name" value="GFO_IDH_MocA-like_dom"/>
</dbReference>
<dbReference type="Proteomes" id="UP001500974">
    <property type="component" value="Unassembled WGS sequence"/>
</dbReference>
<dbReference type="RefSeq" id="WP_346027658.1">
    <property type="nucleotide sequence ID" value="NZ_BAAAON010000001.1"/>
</dbReference>
<evidence type="ECO:0000256" key="1">
    <source>
        <dbReference type="ARBA" id="ARBA00023027"/>
    </source>
</evidence>
<dbReference type="Pfam" id="PF22725">
    <property type="entry name" value="GFO_IDH_MocA_C3"/>
    <property type="match status" value="1"/>
</dbReference>
<feature type="domain" description="Gfo/Idh/MocA-like oxidoreductase N-terminal" evidence="2">
    <location>
        <begin position="8"/>
        <end position="118"/>
    </location>
</feature>